<feature type="compositionally biased region" description="Basic and acidic residues" evidence="5">
    <location>
        <begin position="141"/>
        <end position="151"/>
    </location>
</feature>
<feature type="compositionally biased region" description="Basic and acidic residues" evidence="5">
    <location>
        <begin position="213"/>
        <end position="229"/>
    </location>
</feature>
<evidence type="ECO:0000259" key="6">
    <source>
        <dbReference type="Pfam" id="PF11699"/>
    </source>
</evidence>
<reference evidence="9" key="1">
    <citation type="submission" date="2016-03" db="EMBL/GenBank/DDBJ databases">
        <authorList>
            <person name="Devillers H."/>
        </authorList>
    </citation>
    <scope>NUCLEOTIDE SEQUENCE [LARGE SCALE GENOMIC DNA]</scope>
</reference>
<dbReference type="PANTHER" id="PTHR16684">
    <property type="entry name" value="CENTROMERE PROTEIN C"/>
    <property type="match status" value="1"/>
</dbReference>
<accession>A0A1G4JVA3</accession>
<evidence type="ECO:0000256" key="4">
    <source>
        <dbReference type="ARBA" id="ARBA00023242"/>
    </source>
</evidence>
<protein>
    <submittedName>
        <fullName evidence="8">LADA_0G11034g1_1</fullName>
    </submittedName>
</protein>
<feature type="compositionally biased region" description="Polar residues" evidence="5">
    <location>
        <begin position="192"/>
        <end position="202"/>
    </location>
</feature>
<evidence type="ECO:0000256" key="3">
    <source>
        <dbReference type="ARBA" id="ARBA00023125"/>
    </source>
</evidence>
<evidence type="ECO:0000256" key="2">
    <source>
        <dbReference type="ARBA" id="ARBA00010291"/>
    </source>
</evidence>
<dbReference type="STRING" id="1266660.A0A1G4JVA3"/>
<feature type="domain" description="Mif2 N-terminal" evidence="7">
    <location>
        <begin position="3"/>
        <end position="45"/>
    </location>
</feature>
<feature type="domain" description="Mif2/CENP-C cupin" evidence="6">
    <location>
        <begin position="458"/>
        <end position="544"/>
    </location>
</feature>
<sequence length="576" mass="64857">MDYMNLGVTSRKTGIKIEGGIGKDEYSMENVDEFFKDEESSMSIKRKSRKSSLLSFQKSVLPEGFADTSRRSSNFLPPSVPTIPEDGNEHSLGQLQDGESFEERNTVEYGINDELSPAPAFVNFPEESNRPKRRPVNFGHPTHEYVGGRDTEADEEEDDGATIPKTPESDYGNESYRDVPDLVADEEDEPSHGNTTFNTSDNALMEDEIDYDYQPHNDNDQYHIGERVQHKVGRTRPSSSDGDDDSSAASSHDDDSEGGNDTGILLGRSTKKQDVRRAIEEEASDSSSEEDFMKNQARTLGEDVNYSKVNGVRKSNRVKIAPLEYWRNERVVYKRKSKKPVLEIDKVITFEKDDDEEEEMKRNKKANTRPFNYAPSGRPRGRPRKNQSLTNARVGTSADQQLIEKIKSGFIQRSEWFSEGIFKGQVHISASGEEGEEVLAQRQPPELEPEFQNGGKEFMLKALFDKQRHLFASGILTIPIGSRKRPSDANNVFLNFYVITGVLEVTINDNSFLCTEGCSFQVPAHNDYALDNKGRTTAKMYFVQVNIFSDGVELYNKIGDGKDTRNSLSDMSISRS</sequence>
<comment type="similarity">
    <text evidence="2">Belongs to the CENP-C/MIF2 family.</text>
</comment>
<evidence type="ECO:0000256" key="5">
    <source>
        <dbReference type="SAM" id="MobiDB-lite"/>
    </source>
</evidence>
<comment type="subcellular location">
    <subcellularLocation>
        <location evidence="1">Nucleus</location>
    </subcellularLocation>
</comment>
<dbReference type="Gene3D" id="2.60.120.10">
    <property type="entry name" value="Jelly Rolls"/>
    <property type="match status" value="1"/>
</dbReference>
<dbReference type="GO" id="GO:0005634">
    <property type="term" value="C:nucleus"/>
    <property type="evidence" value="ECO:0007669"/>
    <property type="project" value="UniProtKB-SubCell"/>
</dbReference>
<feature type="compositionally biased region" description="Polar residues" evidence="5">
    <location>
        <begin position="386"/>
        <end position="396"/>
    </location>
</feature>
<proteinExistence type="inferred from homology"/>
<gene>
    <name evidence="8" type="ORF">LADA_0G11034G</name>
</gene>
<dbReference type="InterPro" id="IPR025974">
    <property type="entry name" value="Mif2/CENP-C_cupin"/>
</dbReference>
<dbReference type="Proteomes" id="UP000190274">
    <property type="component" value="Chromosome G"/>
</dbReference>
<dbReference type="GO" id="GO:0051455">
    <property type="term" value="P:spindle attachment to meiosis I kinetochore"/>
    <property type="evidence" value="ECO:0007669"/>
    <property type="project" value="TreeGrafter"/>
</dbReference>
<evidence type="ECO:0000313" key="8">
    <source>
        <dbReference type="EMBL" id="SCU94765.1"/>
    </source>
</evidence>
<dbReference type="GO" id="GO:0051315">
    <property type="term" value="P:attachment of mitotic spindle microtubules to kinetochore"/>
    <property type="evidence" value="ECO:0007669"/>
    <property type="project" value="TreeGrafter"/>
</dbReference>
<keyword evidence="9" id="KW-1185">Reference proteome</keyword>
<dbReference type="GO" id="GO:0044877">
    <property type="term" value="F:protein-containing complex binding"/>
    <property type="evidence" value="ECO:0007669"/>
    <property type="project" value="EnsemblFungi"/>
</dbReference>
<dbReference type="GO" id="GO:0019237">
    <property type="term" value="F:centromeric DNA binding"/>
    <property type="evidence" value="ECO:0007669"/>
    <property type="project" value="EnsemblFungi"/>
</dbReference>
<dbReference type="AlphaFoldDB" id="A0A1G4JVA3"/>
<organism evidence="8 9">
    <name type="scientific">Lachancea dasiensis</name>
    <dbReference type="NCBI Taxonomy" id="1072105"/>
    <lineage>
        <taxon>Eukaryota</taxon>
        <taxon>Fungi</taxon>
        <taxon>Dikarya</taxon>
        <taxon>Ascomycota</taxon>
        <taxon>Saccharomycotina</taxon>
        <taxon>Saccharomycetes</taxon>
        <taxon>Saccharomycetales</taxon>
        <taxon>Saccharomycetaceae</taxon>
        <taxon>Lachancea</taxon>
    </lineage>
</organism>
<feature type="compositionally biased region" description="Acidic residues" evidence="5">
    <location>
        <begin position="281"/>
        <end position="290"/>
    </location>
</feature>
<dbReference type="Pfam" id="PF11699">
    <property type="entry name" value="CENP-C_C"/>
    <property type="match status" value="1"/>
</dbReference>
<feature type="region of interest" description="Disordered" evidence="5">
    <location>
        <begin position="67"/>
        <end position="303"/>
    </location>
</feature>
<dbReference type="Pfam" id="PF15624">
    <property type="entry name" value="Mif2_N"/>
    <property type="match status" value="1"/>
</dbReference>
<dbReference type="InterPro" id="IPR028386">
    <property type="entry name" value="CENP-C/Mif2/cnp3"/>
</dbReference>
<feature type="region of interest" description="Disordered" evidence="5">
    <location>
        <begin position="353"/>
        <end position="396"/>
    </location>
</feature>
<evidence type="ECO:0000313" key="9">
    <source>
        <dbReference type="Proteomes" id="UP000190274"/>
    </source>
</evidence>
<name>A0A1G4JVA3_9SACH</name>
<dbReference type="OrthoDB" id="1939643at2759"/>
<dbReference type="InterPro" id="IPR028929">
    <property type="entry name" value="Mif2_N"/>
</dbReference>
<keyword evidence="3" id="KW-0238">DNA-binding</keyword>
<dbReference type="GO" id="GO:0007052">
    <property type="term" value="P:mitotic spindle organization"/>
    <property type="evidence" value="ECO:0007669"/>
    <property type="project" value="EnsemblFungi"/>
</dbReference>
<dbReference type="InterPro" id="IPR014710">
    <property type="entry name" value="RmlC-like_jellyroll"/>
</dbReference>
<dbReference type="GO" id="GO:0051382">
    <property type="term" value="P:kinetochore assembly"/>
    <property type="evidence" value="ECO:0007669"/>
    <property type="project" value="EnsemblFungi"/>
</dbReference>
<keyword evidence="4" id="KW-0539">Nucleus</keyword>
<evidence type="ECO:0000259" key="7">
    <source>
        <dbReference type="Pfam" id="PF15624"/>
    </source>
</evidence>
<dbReference type="GO" id="GO:0000776">
    <property type="term" value="C:kinetochore"/>
    <property type="evidence" value="ECO:0007669"/>
    <property type="project" value="InterPro"/>
</dbReference>
<dbReference type="PANTHER" id="PTHR16684:SF11">
    <property type="entry name" value="CENTROMERE PROTEIN C"/>
    <property type="match status" value="1"/>
</dbReference>
<dbReference type="InterPro" id="IPR011051">
    <property type="entry name" value="RmlC_Cupin_sf"/>
</dbReference>
<evidence type="ECO:0000256" key="1">
    <source>
        <dbReference type="ARBA" id="ARBA00004123"/>
    </source>
</evidence>
<dbReference type="EMBL" id="LT598457">
    <property type="protein sequence ID" value="SCU94765.1"/>
    <property type="molecule type" value="Genomic_DNA"/>
</dbReference>
<dbReference type="SUPFAM" id="SSF51182">
    <property type="entry name" value="RmlC-like cupins"/>
    <property type="match status" value="1"/>
</dbReference>
<feature type="compositionally biased region" description="Basic and acidic residues" evidence="5">
    <location>
        <begin position="271"/>
        <end position="280"/>
    </location>
</feature>